<accession>A0A7W7VCZ8</accession>
<keyword evidence="2 9" id="KW-0963">Cytoplasm</keyword>
<dbReference type="Pfam" id="PF00227">
    <property type="entry name" value="Proteasome"/>
    <property type="match status" value="1"/>
</dbReference>
<sequence length="293" mass="30535">MENTSSRAMPGAALPAAYMTAETSSFIDFLRVQAPHLLPGTSGLGIEEPVRVRNAADLAQQPPHGTTIVAITFKGGVLIAGDRRATSGNLISHRNMDKVVVTDSYSAVGIAGTAGLALEMVRVYQVELSHYEKIEGVPLSLDGKTNKLAALVRGNLDGAMAGLAVLPLFVGFDVDAPDPDTAGRIVSFDVVGGRYEERAGFHGVGSGSLFARSALKKLWDPDSDKDTAIHNAVEALYDAADDDSATGGPDLARKIYPSIVTITAAEGAVPVPEEEAAAVAEAVVAERTSQPRG</sequence>
<keyword evidence="3 9" id="KW-0645">Protease</keyword>
<dbReference type="NCBIfam" id="TIGR03690">
    <property type="entry name" value="20S_bact_beta"/>
    <property type="match status" value="1"/>
</dbReference>
<dbReference type="EC" id="3.4.25.1" evidence="9 10"/>
<dbReference type="Gene3D" id="3.60.20.10">
    <property type="entry name" value="Glutamine Phosphoribosylpyrophosphate, subunit 1, domain 1"/>
    <property type="match status" value="1"/>
</dbReference>
<dbReference type="UniPathway" id="UPA00997"/>
<name>A0A7W7VCZ8_9PSEU</name>
<dbReference type="InterPro" id="IPR023333">
    <property type="entry name" value="Proteasome_suB-type"/>
</dbReference>
<evidence type="ECO:0000256" key="2">
    <source>
        <dbReference type="ARBA" id="ARBA00022490"/>
    </source>
</evidence>
<feature type="chain" id="PRO_5031646887" description="Proteasome subunit beta" evidence="9">
    <location>
        <begin position="66"/>
        <end position="293"/>
    </location>
</feature>
<organism evidence="11 12">
    <name type="scientific">Actinophytocola algeriensis</name>
    <dbReference type="NCBI Taxonomy" id="1768010"/>
    <lineage>
        <taxon>Bacteria</taxon>
        <taxon>Bacillati</taxon>
        <taxon>Actinomycetota</taxon>
        <taxon>Actinomycetes</taxon>
        <taxon>Pseudonocardiales</taxon>
        <taxon>Pseudonocardiaceae</taxon>
    </lineage>
</organism>
<dbReference type="GO" id="GO:0005737">
    <property type="term" value="C:cytoplasm"/>
    <property type="evidence" value="ECO:0007669"/>
    <property type="project" value="UniProtKB-SubCell"/>
</dbReference>
<dbReference type="InterPro" id="IPR022483">
    <property type="entry name" value="PSB_actinobac"/>
</dbReference>
<comment type="caution">
    <text evidence="11">The sequence shown here is derived from an EMBL/GenBank/DDBJ whole genome shotgun (WGS) entry which is preliminary data.</text>
</comment>
<evidence type="ECO:0000256" key="1">
    <source>
        <dbReference type="ARBA" id="ARBA00001198"/>
    </source>
</evidence>
<dbReference type="EMBL" id="JACHJQ010000002">
    <property type="protein sequence ID" value="MBB4905698.1"/>
    <property type="molecule type" value="Genomic_DNA"/>
</dbReference>
<evidence type="ECO:0000256" key="5">
    <source>
        <dbReference type="ARBA" id="ARBA00022801"/>
    </source>
</evidence>
<comment type="function">
    <text evidence="9">Component of the proteasome core, a large protease complex with broad specificity involved in protein degradation.</text>
</comment>
<evidence type="ECO:0000256" key="6">
    <source>
        <dbReference type="ARBA" id="ARBA00022813"/>
    </source>
</evidence>
<dbReference type="InterPro" id="IPR029055">
    <property type="entry name" value="Ntn_hydrolases_N"/>
</dbReference>
<evidence type="ECO:0000256" key="9">
    <source>
        <dbReference type="HAMAP-Rule" id="MF_02113"/>
    </source>
</evidence>
<gene>
    <name evidence="9" type="primary">prcB</name>
    <name evidence="11" type="ORF">FHR82_001915</name>
</gene>
<protein>
    <recommendedName>
        <fullName evidence="9 10">Proteasome subunit beta</fullName>
        <ecNumber evidence="9 10">3.4.25.1</ecNumber>
    </recommendedName>
    <alternativeName>
        <fullName evidence="9">20S proteasome beta subunit</fullName>
    </alternativeName>
    <alternativeName>
        <fullName evidence="9">Proteasome core protein PrcB</fullName>
    </alternativeName>
</protein>
<feature type="propeptide" id="PRO_5031646886" description="Removed in mature form; by autocatalysis" evidence="9">
    <location>
        <begin position="1"/>
        <end position="65"/>
    </location>
</feature>
<comment type="pathway">
    <text evidence="9">Protein degradation; proteasomal Pup-dependent pathway.</text>
</comment>
<dbReference type="PROSITE" id="PS51476">
    <property type="entry name" value="PROTEASOME_BETA_2"/>
    <property type="match status" value="1"/>
</dbReference>
<comment type="subunit">
    <text evidence="9">The 20S proteasome core is composed of 14 alpha and 14 beta subunits that assemble into four stacked heptameric rings, resulting in a barrel-shaped structure. The two inner rings, each composed of seven catalytic beta subunits, are sandwiched by two outer rings, each composed of seven alpha subunits. The catalytic chamber with the active sites is on the inside of the barrel. Has a gated structure, the ends of the cylinder being occluded by the N-termini of the alpha-subunits. Is capped by the proteasome-associated ATPase, ARC.</text>
</comment>
<evidence type="ECO:0000256" key="8">
    <source>
        <dbReference type="ARBA" id="ARBA00023145"/>
    </source>
</evidence>
<evidence type="ECO:0000256" key="10">
    <source>
        <dbReference type="NCBIfam" id="TIGR03690"/>
    </source>
</evidence>
<dbReference type="Proteomes" id="UP000520767">
    <property type="component" value="Unassembled WGS sequence"/>
</dbReference>
<dbReference type="CDD" id="cd01906">
    <property type="entry name" value="proteasome_protease_HslV"/>
    <property type="match status" value="1"/>
</dbReference>
<proteinExistence type="inferred from homology"/>
<comment type="similarity">
    <text evidence="9">Belongs to the peptidase T1B family.</text>
</comment>
<dbReference type="AlphaFoldDB" id="A0A7W7VCZ8"/>
<evidence type="ECO:0000313" key="12">
    <source>
        <dbReference type="Proteomes" id="UP000520767"/>
    </source>
</evidence>
<evidence type="ECO:0000256" key="7">
    <source>
        <dbReference type="ARBA" id="ARBA00022942"/>
    </source>
</evidence>
<comment type="catalytic activity">
    <reaction evidence="1 9">
        <text>Cleavage of peptide bonds with very broad specificity.</text>
        <dbReference type="EC" id="3.4.25.1"/>
    </reaction>
</comment>
<keyword evidence="12" id="KW-1185">Reference proteome</keyword>
<evidence type="ECO:0000256" key="4">
    <source>
        <dbReference type="ARBA" id="ARBA00022698"/>
    </source>
</evidence>
<evidence type="ECO:0000256" key="3">
    <source>
        <dbReference type="ARBA" id="ARBA00022670"/>
    </source>
</evidence>
<keyword evidence="6 9" id="KW-0068">Autocatalytic cleavage</keyword>
<keyword evidence="7 9" id="KW-0647">Proteasome</keyword>
<dbReference type="GO" id="GO:0019774">
    <property type="term" value="C:proteasome core complex, beta-subunit complex"/>
    <property type="evidence" value="ECO:0007669"/>
    <property type="project" value="UniProtKB-UniRule"/>
</dbReference>
<dbReference type="SUPFAM" id="SSF56235">
    <property type="entry name" value="N-terminal nucleophile aminohydrolases (Ntn hydrolases)"/>
    <property type="match status" value="1"/>
</dbReference>
<dbReference type="GO" id="GO:0004298">
    <property type="term" value="F:threonine-type endopeptidase activity"/>
    <property type="evidence" value="ECO:0007669"/>
    <property type="project" value="UniProtKB-UniRule"/>
</dbReference>
<evidence type="ECO:0000313" key="11">
    <source>
        <dbReference type="EMBL" id="MBB4905698.1"/>
    </source>
</evidence>
<keyword evidence="5 9" id="KW-0378">Hydrolase</keyword>
<dbReference type="PANTHER" id="PTHR32194:SF0">
    <property type="entry name" value="ATP-DEPENDENT PROTEASE SUBUNIT HSLV"/>
    <property type="match status" value="1"/>
</dbReference>
<keyword evidence="4 9" id="KW-0888">Threonine protease</keyword>
<dbReference type="HAMAP" id="MF_02113_B">
    <property type="entry name" value="Proteasome_B_B"/>
    <property type="match status" value="1"/>
</dbReference>
<feature type="active site" description="Nucleophile" evidence="9">
    <location>
        <position position="66"/>
    </location>
</feature>
<dbReference type="InterPro" id="IPR001353">
    <property type="entry name" value="Proteasome_sua/b"/>
</dbReference>
<dbReference type="PANTHER" id="PTHR32194">
    <property type="entry name" value="METALLOPROTEASE TLDD"/>
    <property type="match status" value="1"/>
</dbReference>
<comment type="activity regulation">
    <text evidence="9">The formation of the proteasomal ATPase ARC-20S proteasome complex, likely via the docking of the C-termini of ARC into the intersubunit pockets in the alpha-rings, may trigger opening of the gate for substrate entry. Interconversion between the open-gate and close-gate conformations leads to a dynamic regulation of the 20S proteasome proteolysis activity.</text>
</comment>
<dbReference type="GO" id="GO:0010498">
    <property type="term" value="P:proteasomal protein catabolic process"/>
    <property type="evidence" value="ECO:0007669"/>
    <property type="project" value="UniProtKB-UniRule"/>
</dbReference>
<dbReference type="RefSeq" id="WP_184809887.1">
    <property type="nucleotide sequence ID" value="NZ_JACHJQ010000002.1"/>
</dbReference>
<reference evidence="11 12" key="1">
    <citation type="submission" date="2020-08" db="EMBL/GenBank/DDBJ databases">
        <title>Genomic Encyclopedia of Type Strains, Phase III (KMG-III): the genomes of soil and plant-associated and newly described type strains.</title>
        <authorList>
            <person name="Whitman W."/>
        </authorList>
    </citation>
    <scope>NUCLEOTIDE SEQUENCE [LARGE SCALE GENOMIC DNA]</scope>
    <source>
        <strain evidence="11 12">CECT 8960</strain>
    </source>
</reference>
<comment type="subcellular location">
    <subcellularLocation>
        <location evidence="9">Cytoplasm</location>
    </subcellularLocation>
</comment>
<keyword evidence="8 9" id="KW-0865">Zymogen</keyword>
<dbReference type="GO" id="GO:0019941">
    <property type="term" value="P:modification-dependent protein catabolic process"/>
    <property type="evidence" value="ECO:0007669"/>
    <property type="project" value="UniProtKB-UniRule"/>
</dbReference>